<accession>A0A383UQJ7</accession>
<dbReference type="EMBL" id="UNSH01000041">
    <property type="protein sequence ID" value="SZF02049.1"/>
    <property type="molecule type" value="Genomic_DNA"/>
</dbReference>
<name>A0A383UQJ7_BLUHO</name>
<reference evidence="2 3" key="1">
    <citation type="submission" date="2017-11" db="EMBL/GenBank/DDBJ databases">
        <authorList>
            <person name="Kracher B."/>
        </authorList>
    </citation>
    <scope>NUCLEOTIDE SEQUENCE [LARGE SCALE GENOMIC DNA]</scope>
    <source>
        <strain evidence="2 3">RACE1</strain>
    </source>
</reference>
<organism evidence="2 3">
    <name type="scientific">Blumeria hordei</name>
    <name type="common">Barley powdery mildew</name>
    <name type="synonym">Blumeria graminis f. sp. hordei</name>
    <dbReference type="NCBI Taxonomy" id="2867405"/>
    <lineage>
        <taxon>Eukaryota</taxon>
        <taxon>Fungi</taxon>
        <taxon>Dikarya</taxon>
        <taxon>Ascomycota</taxon>
        <taxon>Pezizomycotina</taxon>
        <taxon>Leotiomycetes</taxon>
        <taxon>Erysiphales</taxon>
        <taxon>Erysiphaceae</taxon>
        <taxon>Blumeria</taxon>
    </lineage>
</organism>
<sequence>MLSRTKFVALASAFSSLFVVASAWPINEGATCQQDAWDGDALISIRDQNCGWRGNEYTLWNPNNLPYSGSASGSQSNEFYIRLPRSRPYEAFYAGEMSNNYAVFDRNCNFAKVVYLDYSLAISGTGVDQSVVEDCERGYNPARF</sequence>
<dbReference type="VEuPathDB" id="FungiDB:BLGHR1_12826"/>
<feature type="signal peptide" evidence="1">
    <location>
        <begin position="1"/>
        <end position="23"/>
    </location>
</feature>
<keyword evidence="1" id="KW-0732">Signal</keyword>
<feature type="chain" id="PRO_5016980143" evidence="1">
    <location>
        <begin position="24"/>
        <end position="144"/>
    </location>
</feature>
<dbReference type="AlphaFoldDB" id="A0A383UQJ7"/>
<dbReference type="Proteomes" id="UP000275772">
    <property type="component" value="Unassembled WGS sequence"/>
</dbReference>
<evidence type="ECO:0000313" key="2">
    <source>
        <dbReference type="EMBL" id="SZF02049.1"/>
    </source>
</evidence>
<gene>
    <name evidence="2" type="ORF">BLGHR1_12826</name>
</gene>
<evidence type="ECO:0000313" key="3">
    <source>
        <dbReference type="Proteomes" id="UP000275772"/>
    </source>
</evidence>
<evidence type="ECO:0000256" key="1">
    <source>
        <dbReference type="SAM" id="SignalP"/>
    </source>
</evidence>
<protein>
    <submittedName>
        <fullName evidence="2">Uncharacterized protein</fullName>
    </submittedName>
</protein>
<proteinExistence type="predicted"/>